<proteinExistence type="predicted"/>
<accession>A0A085WNG7</accession>
<evidence type="ECO:0000313" key="1">
    <source>
        <dbReference type="EMBL" id="KFE69230.1"/>
    </source>
</evidence>
<sequence length="61" mass="6458">MKFYKKVLSRFATIGGLKLTATVDVEPPGGTTMSKAGETKMALRELRLSDGVSLKPCGGRG</sequence>
<dbReference type="AlphaFoldDB" id="A0A085WNG7"/>
<dbReference type="Proteomes" id="UP000028725">
    <property type="component" value="Unassembled WGS sequence"/>
</dbReference>
<dbReference type="RefSeq" id="WP_044188058.1">
    <property type="nucleotide sequence ID" value="NZ_JMCB01000005.1"/>
</dbReference>
<organism evidence="1 2">
    <name type="scientific">Hyalangium minutum</name>
    <dbReference type="NCBI Taxonomy" id="394096"/>
    <lineage>
        <taxon>Bacteria</taxon>
        <taxon>Pseudomonadati</taxon>
        <taxon>Myxococcota</taxon>
        <taxon>Myxococcia</taxon>
        <taxon>Myxococcales</taxon>
        <taxon>Cystobacterineae</taxon>
        <taxon>Archangiaceae</taxon>
        <taxon>Hyalangium</taxon>
    </lineage>
</organism>
<name>A0A085WNG7_9BACT</name>
<dbReference type="EMBL" id="JMCB01000005">
    <property type="protein sequence ID" value="KFE69230.1"/>
    <property type="molecule type" value="Genomic_DNA"/>
</dbReference>
<comment type="caution">
    <text evidence="1">The sequence shown here is derived from an EMBL/GenBank/DDBJ whole genome shotgun (WGS) entry which is preliminary data.</text>
</comment>
<evidence type="ECO:0000313" key="2">
    <source>
        <dbReference type="Proteomes" id="UP000028725"/>
    </source>
</evidence>
<protein>
    <submittedName>
        <fullName evidence="1">Uncharacterized protein</fullName>
    </submittedName>
</protein>
<keyword evidence="2" id="KW-1185">Reference proteome</keyword>
<gene>
    <name evidence="1" type="ORF">DB31_7132</name>
</gene>
<reference evidence="1 2" key="1">
    <citation type="submission" date="2014-04" db="EMBL/GenBank/DDBJ databases">
        <title>Genome assembly of Hyalangium minutum DSM 14724.</title>
        <authorList>
            <person name="Sharma G."/>
            <person name="Subramanian S."/>
        </authorList>
    </citation>
    <scope>NUCLEOTIDE SEQUENCE [LARGE SCALE GENOMIC DNA]</scope>
    <source>
        <strain evidence="1 2">DSM 14724</strain>
    </source>
</reference>